<sequence>MPFFPILSLFFHRSSIRSLTDSENYDFQNVIGIELDVNINICSRNTKGAKIDATMAIDVELYEENFRENRRRTVTARFSVEFPAIGAAPSRRTATARGRRRRRRFYIERRGVGVVFAGL</sequence>
<protein>
    <submittedName>
        <fullName evidence="1">Uncharacterized protein</fullName>
    </submittedName>
</protein>
<keyword evidence="2" id="KW-1185">Reference proteome</keyword>
<gene>
    <name evidence="1" type="ORF">GWI33_019184</name>
</gene>
<accession>A0A834HS85</accession>
<proteinExistence type="predicted"/>
<reference evidence="1" key="1">
    <citation type="submission" date="2020-08" db="EMBL/GenBank/DDBJ databases">
        <title>Genome sequencing and assembly of the red palm weevil Rhynchophorus ferrugineus.</title>
        <authorList>
            <person name="Dias G.B."/>
            <person name="Bergman C.M."/>
            <person name="Manee M."/>
        </authorList>
    </citation>
    <scope>NUCLEOTIDE SEQUENCE</scope>
    <source>
        <strain evidence="1">AA-2017</strain>
        <tissue evidence="1">Whole larva</tissue>
    </source>
</reference>
<organism evidence="1 2">
    <name type="scientific">Rhynchophorus ferrugineus</name>
    <name type="common">Red palm weevil</name>
    <name type="synonym">Curculio ferrugineus</name>
    <dbReference type="NCBI Taxonomy" id="354439"/>
    <lineage>
        <taxon>Eukaryota</taxon>
        <taxon>Metazoa</taxon>
        <taxon>Ecdysozoa</taxon>
        <taxon>Arthropoda</taxon>
        <taxon>Hexapoda</taxon>
        <taxon>Insecta</taxon>
        <taxon>Pterygota</taxon>
        <taxon>Neoptera</taxon>
        <taxon>Endopterygota</taxon>
        <taxon>Coleoptera</taxon>
        <taxon>Polyphaga</taxon>
        <taxon>Cucujiformia</taxon>
        <taxon>Curculionidae</taxon>
        <taxon>Dryophthorinae</taxon>
        <taxon>Rhynchophorus</taxon>
    </lineage>
</organism>
<name>A0A834HS85_RHYFE</name>
<dbReference type="EMBL" id="JAACXV010014403">
    <property type="protein sequence ID" value="KAF7267605.1"/>
    <property type="molecule type" value="Genomic_DNA"/>
</dbReference>
<comment type="caution">
    <text evidence="1">The sequence shown here is derived from an EMBL/GenBank/DDBJ whole genome shotgun (WGS) entry which is preliminary data.</text>
</comment>
<dbReference type="Proteomes" id="UP000625711">
    <property type="component" value="Unassembled WGS sequence"/>
</dbReference>
<dbReference type="AlphaFoldDB" id="A0A834HS85"/>
<evidence type="ECO:0000313" key="2">
    <source>
        <dbReference type="Proteomes" id="UP000625711"/>
    </source>
</evidence>
<evidence type="ECO:0000313" key="1">
    <source>
        <dbReference type="EMBL" id="KAF7267605.1"/>
    </source>
</evidence>